<dbReference type="Proteomes" id="UP001346149">
    <property type="component" value="Unassembled WGS sequence"/>
</dbReference>
<keyword evidence="6" id="KW-1185">Reference proteome</keyword>
<evidence type="ECO:0000256" key="2">
    <source>
        <dbReference type="ARBA" id="ARBA00011738"/>
    </source>
</evidence>
<dbReference type="PANTHER" id="PTHR46215">
    <property type="entry name" value="DIRIGENT PROTEIN 24-RELATED"/>
    <property type="match status" value="1"/>
</dbReference>
<dbReference type="GO" id="GO:0009699">
    <property type="term" value="P:phenylpropanoid biosynthetic process"/>
    <property type="evidence" value="ECO:0007669"/>
    <property type="project" value="UniProtKB-ARBA"/>
</dbReference>
<dbReference type="PANTHER" id="PTHR46215:SF17">
    <property type="entry name" value="DIRIGENT PROTEIN"/>
    <property type="match status" value="1"/>
</dbReference>
<dbReference type="EMBL" id="JAXQNO010000023">
    <property type="protein sequence ID" value="KAK4765201.1"/>
    <property type="molecule type" value="Genomic_DNA"/>
</dbReference>
<proteinExistence type="inferred from homology"/>
<comment type="subcellular location">
    <subcellularLocation>
        <location evidence="4">Secreted</location>
        <location evidence="4">Extracellular space</location>
        <location evidence="4">Apoplast</location>
    </subcellularLocation>
</comment>
<reference evidence="5 6" key="1">
    <citation type="journal article" date="2023" name="Hortic Res">
        <title>Pangenome of water caltrop reveals structural variations and asymmetric subgenome divergence after allopolyploidization.</title>
        <authorList>
            <person name="Zhang X."/>
            <person name="Chen Y."/>
            <person name="Wang L."/>
            <person name="Yuan Y."/>
            <person name="Fang M."/>
            <person name="Shi L."/>
            <person name="Lu R."/>
            <person name="Comes H.P."/>
            <person name="Ma Y."/>
            <person name="Chen Y."/>
            <person name="Huang G."/>
            <person name="Zhou Y."/>
            <person name="Zheng Z."/>
            <person name="Qiu Y."/>
        </authorList>
    </citation>
    <scope>NUCLEOTIDE SEQUENCE [LARGE SCALE GENOMIC DNA]</scope>
    <source>
        <strain evidence="5">F231</strain>
    </source>
</reference>
<dbReference type="Pfam" id="PF03018">
    <property type="entry name" value="Dirigent"/>
    <property type="match status" value="1"/>
</dbReference>
<dbReference type="InterPro" id="IPR004265">
    <property type="entry name" value="Dirigent"/>
</dbReference>
<evidence type="ECO:0000313" key="5">
    <source>
        <dbReference type="EMBL" id="KAK4765201.1"/>
    </source>
</evidence>
<sequence length="236" mass="25044">MDKTRAGFGILMLSYILLFSITPRTRSSARTIADSTPEIHGTTATIITFLMRNVLNGSTSTRPWPALTTAAAHLPFPKPLGLFPPAGGIPVPLPEPDPSTPSGSFGPVSLDGLSFPMIATLQELELGTVTPIDEDMLEITGSVQYASVSRVIGKGQGMYVASSNDGSSHMMAMVGYFSNSGFKDGLRFFGVQRKDVPESHIAVIGGAGRYDNANGYASVKAVSGNNMYLLFTVYLS</sequence>
<feature type="chain" id="PRO_5042662190" description="Dirigent protein" evidence="4">
    <location>
        <begin position="28"/>
        <end position="236"/>
    </location>
</feature>
<evidence type="ECO:0000313" key="6">
    <source>
        <dbReference type="Proteomes" id="UP001346149"/>
    </source>
</evidence>
<organism evidence="5 6">
    <name type="scientific">Trapa natans</name>
    <name type="common">Water chestnut</name>
    <dbReference type="NCBI Taxonomy" id="22666"/>
    <lineage>
        <taxon>Eukaryota</taxon>
        <taxon>Viridiplantae</taxon>
        <taxon>Streptophyta</taxon>
        <taxon>Embryophyta</taxon>
        <taxon>Tracheophyta</taxon>
        <taxon>Spermatophyta</taxon>
        <taxon>Magnoliopsida</taxon>
        <taxon>eudicotyledons</taxon>
        <taxon>Gunneridae</taxon>
        <taxon>Pentapetalae</taxon>
        <taxon>rosids</taxon>
        <taxon>malvids</taxon>
        <taxon>Myrtales</taxon>
        <taxon>Lythraceae</taxon>
        <taxon>Trapa</taxon>
    </lineage>
</organism>
<evidence type="ECO:0000256" key="3">
    <source>
        <dbReference type="ARBA" id="ARBA00022525"/>
    </source>
</evidence>
<comment type="subunit">
    <text evidence="2 4">Homodimer.</text>
</comment>
<protein>
    <recommendedName>
        <fullName evidence="4">Dirigent protein</fullName>
    </recommendedName>
</protein>
<keyword evidence="3 4" id="KW-0964">Secreted</keyword>
<dbReference type="Gene3D" id="2.40.480.10">
    <property type="entry name" value="Allene oxide cyclase-like"/>
    <property type="match status" value="1"/>
</dbReference>
<dbReference type="GO" id="GO:0048046">
    <property type="term" value="C:apoplast"/>
    <property type="evidence" value="ECO:0007669"/>
    <property type="project" value="UniProtKB-SubCell"/>
</dbReference>
<evidence type="ECO:0000256" key="4">
    <source>
        <dbReference type="RuleBase" id="RU363099"/>
    </source>
</evidence>
<accession>A0AAN7KJJ1</accession>
<keyword evidence="4" id="KW-0052">Apoplast</keyword>
<comment type="caution">
    <text evidence="5">The sequence shown here is derived from an EMBL/GenBank/DDBJ whole genome shotgun (WGS) entry which is preliminary data.</text>
</comment>
<evidence type="ECO:0000256" key="1">
    <source>
        <dbReference type="ARBA" id="ARBA00010746"/>
    </source>
</evidence>
<dbReference type="InterPro" id="IPR044859">
    <property type="entry name" value="Allene_oxi_cyc_Dirigent"/>
</dbReference>
<comment type="function">
    <text evidence="4">Dirigent proteins impart stereoselectivity on the phenoxy radical-coupling reaction, yielding optically active lignans from two molecules of coniferyl alcohol in the biosynthesis of lignans, flavonolignans, and alkaloids and thus plays a central role in plant secondary metabolism.</text>
</comment>
<gene>
    <name evidence="5" type="ORF">SAY86_026291</name>
</gene>
<comment type="similarity">
    <text evidence="1 4">Belongs to the plant dirigent protein family.</text>
</comment>
<dbReference type="AlphaFoldDB" id="A0AAN7KJJ1"/>
<feature type="signal peptide" evidence="4">
    <location>
        <begin position="1"/>
        <end position="27"/>
    </location>
</feature>
<keyword evidence="4" id="KW-0732">Signal</keyword>
<name>A0AAN7KJJ1_TRANT</name>